<feature type="repeat" description="WD" evidence="7">
    <location>
        <begin position="325"/>
        <end position="356"/>
    </location>
</feature>
<feature type="repeat" description="WD" evidence="7">
    <location>
        <begin position="200"/>
        <end position="232"/>
    </location>
</feature>
<evidence type="ECO:0000313" key="9">
    <source>
        <dbReference type="EMBL" id="KDO25781.1"/>
    </source>
</evidence>
<feature type="repeat" description="WD" evidence="7">
    <location>
        <begin position="410"/>
        <end position="451"/>
    </location>
</feature>
<dbReference type="InterPro" id="IPR019775">
    <property type="entry name" value="WD40_repeat_CS"/>
</dbReference>
<dbReference type="PRINTS" id="PR00320">
    <property type="entry name" value="GPROTEINBRPT"/>
</dbReference>
<dbReference type="OMA" id="KWNKCGN"/>
<keyword evidence="6" id="KW-0539">Nucleus</keyword>
<dbReference type="GeneID" id="24131273"/>
<dbReference type="SUPFAM" id="SSF50978">
    <property type="entry name" value="WD40 repeat-like"/>
    <property type="match status" value="1"/>
</dbReference>
<feature type="region of interest" description="Disordered" evidence="8">
    <location>
        <begin position="93"/>
        <end position="144"/>
    </location>
</feature>
<evidence type="ECO:0000256" key="1">
    <source>
        <dbReference type="ARBA" id="ARBA00004123"/>
    </source>
</evidence>
<evidence type="ECO:0000256" key="6">
    <source>
        <dbReference type="ARBA" id="ARBA00023242"/>
    </source>
</evidence>
<evidence type="ECO:0000256" key="2">
    <source>
        <dbReference type="ARBA" id="ARBA00022574"/>
    </source>
</evidence>
<dbReference type="Gene3D" id="1.20.960.30">
    <property type="match status" value="1"/>
</dbReference>
<dbReference type="OrthoDB" id="1367865at2759"/>
<feature type="repeat" description="WD" evidence="7">
    <location>
        <begin position="241"/>
        <end position="282"/>
    </location>
</feature>
<proteinExistence type="predicted"/>
<sequence length="486" mass="52569">MTITSDEVNFLVYRYLQESGFVHAAFTFAYESQLARSSVVSTEIPPGALISFLQKGLLYVGIEAHVNEDGTERECDAELSLLNPHICRIAQSVSRTSSNKPGKRKRKADDIGGVNSPDSVTDPTTAANAADAANPPPPIEASPDTLVLKGHEKDAFSCLWQPMHNTLVTGSSDSTARIWSVGASDFTASTPVPSIVLPHGDGAYKDVTTLEWNRDGSCIASGSYDGHTRLWSPSGELQYEAQHHLGPVFAVRWNPSNSLLLSASYDSTVALWDVAASQKVSQVRLHDEAAILDAAWKDDKTFATCSSDTTIRLTSVGEPAPSLVLCGHTDEINSIKWDPSGSLLASCSDDCSVKLWRPTETACVLDLKEHTKEVYTIRWGPMSRPHVLASTSFDTTVKLWDVEAGKCLTTHAHENAVYAIAFSPNGEFLASGSISGVVQVWSLQDGSLVKSYKGVGDIFEVNWNHDGSMLSACFSTGDVLVMHFRV</sequence>
<organism evidence="9 10">
    <name type="scientific">Saprolegnia parasitica (strain CBS 223.65)</name>
    <dbReference type="NCBI Taxonomy" id="695850"/>
    <lineage>
        <taxon>Eukaryota</taxon>
        <taxon>Sar</taxon>
        <taxon>Stramenopiles</taxon>
        <taxon>Oomycota</taxon>
        <taxon>Saprolegniomycetes</taxon>
        <taxon>Saprolegniales</taxon>
        <taxon>Saprolegniaceae</taxon>
        <taxon>Saprolegnia</taxon>
    </lineage>
</organism>
<dbReference type="FunFam" id="2.130.10.10:FF:000218">
    <property type="entry name" value="WD40 repeat-containing protein HOS15"/>
    <property type="match status" value="1"/>
</dbReference>
<dbReference type="RefSeq" id="XP_012203585.1">
    <property type="nucleotide sequence ID" value="XM_012348195.1"/>
</dbReference>
<dbReference type="InterPro" id="IPR036322">
    <property type="entry name" value="WD40_repeat_dom_sf"/>
</dbReference>
<accession>A0A067CGX0</accession>
<feature type="repeat" description="WD" evidence="7">
    <location>
        <begin position="148"/>
        <end position="189"/>
    </location>
</feature>
<dbReference type="Pfam" id="PF08513">
    <property type="entry name" value="LisH"/>
    <property type="match status" value="1"/>
</dbReference>
<evidence type="ECO:0000256" key="5">
    <source>
        <dbReference type="ARBA" id="ARBA00023163"/>
    </source>
</evidence>
<keyword evidence="2 7" id="KW-0853">WD repeat</keyword>
<dbReference type="CDD" id="cd00200">
    <property type="entry name" value="WD40"/>
    <property type="match status" value="1"/>
</dbReference>
<dbReference type="PROSITE" id="PS50082">
    <property type="entry name" value="WD_REPEATS_2"/>
    <property type="match status" value="6"/>
</dbReference>
<keyword evidence="3" id="KW-0677">Repeat</keyword>
<dbReference type="EMBL" id="KK583229">
    <property type="protein sequence ID" value="KDO25781.1"/>
    <property type="molecule type" value="Genomic_DNA"/>
</dbReference>
<evidence type="ECO:0000313" key="10">
    <source>
        <dbReference type="Proteomes" id="UP000030745"/>
    </source>
</evidence>
<dbReference type="InterPro" id="IPR006594">
    <property type="entry name" value="LisH"/>
</dbReference>
<dbReference type="KEGG" id="spar:SPRG_09077"/>
<keyword evidence="10" id="KW-1185">Reference proteome</keyword>
<dbReference type="SMART" id="SM00320">
    <property type="entry name" value="WD40"/>
    <property type="match status" value="8"/>
</dbReference>
<keyword evidence="5" id="KW-0804">Transcription</keyword>
<dbReference type="Proteomes" id="UP000030745">
    <property type="component" value="Unassembled WGS sequence"/>
</dbReference>
<dbReference type="GO" id="GO:0006357">
    <property type="term" value="P:regulation of transcription by RNA polymerase II"/>
    <property type="evidence" value="ECO:0007669"/>
    <property type="project" value="TreeGrafter"/>
</dbReference>
<dbReference type="GO" id="GO:0000118">
    <property type="term" value="C:histone deacetylase complex"/>
    <property type="evidence" value="ECO:0007669"/>
    <property type="project" value="TreeGrafter"/>
</dbReference>
<dbReference type="InterPro" id="IPR045183">
    <property type="entry name" value="Ebi-like"/>
</dbReference>
<feature type="compositionally biased region" description="Low complexity" evidence="8">
    <location>
        <begin position="121"/>
        <end position="133"/>
    </location>
</feature>
<dbReference type="InterPro" id="IPR020472">
    <property type="entry name" value="WD40_PAC1"/>
</dbReference>
<dbReference type="PROSITE" id="PS50294">
    <property type="entry name" value="WD_REPEATS_REGION"/>
    <property type="match status" value="5"/>
</dbReference>
<dbReference type="PROSITE" id="PS50896">
    <property type="entry name" value="LISH"/>
    <property type="match status" value="1"/>
</dbReference>
<dbReference type="SMART" id="SM00667">
    <property type="entry name" value="LisH"/>
    <property type="match status" value="1"/>
</dbReference>
<dbReference type="Gene3D" id="2.130.10.10">
    <property type="entry name" value="YVTN repeat-like/Quinoprotein amine dehydrogenase"/>
    <property type="match status" value="1"/>
</dbReference>
<dbReference type="PANTHER" id="PTHR22846">
    <property type="entry name" value="WD40 REPEAT PROTEIN"/>
    <property type="match status" value="1"/>
</dbReference>
<dbReference type="Pfam" id="PF00400">
    <property type="entry name" value="WD40"/>
    <property type="match status" value="7"/>
</dbReference>
<dbReference type="VEuPathDB" id="FungiDB:SPRG_09077"/>
<dbReference type="STRING" id="695850.A0A067CGX0"/>
<name>A0A067CGX0_SAPPC</name>
<feature type="repeat" description="WD" evidence="7">
    <location>
        <begin position="367"/>
        <end position="410"/>
    </location>
</feature>
<comment type="subcellular location">
    <subcellularLocation>
        <location evidence="1">Nucleus</location>
    </subcellularLocation>
</comment>
<gene>
    <name evidence="9" type="ORF">SPRG_09077</name>
</gene>
<dbReference type="InterPro" id="IPR001680">
    <property type="entry name" value="WD40_rpt"/>
</dbReference>
<evidence type="ECO:0000256" key="4">
    <source>
        <dbReference type="ARBA" id="ARBA00023015"/>
    </source>
</evidence>
<dbReference type="InterPro" id="IPR015943">
    <property type="entry name" value="WD40/YVTN_repeat-like_dom_sf"/>
</dbReference>
<evidence type="ECO:0000256" key="7">
    <source>
        <dbReference type="PROSITE-ProRule" id="PRU00221"/>
    </source>
</evidence>
<dbReference type="PROSITE" id="PS00678">
    <property type="entry name" value="WD_REPEATS_1"/>
    <property type="match status" value="2"/>
</dbReference>
<dbReference type="PANTHER" id="PTHR22846:SF2">
    <property type="entry name" value="F-BOX-LIKE_WD REPEAT-CONTAINING PROTEIN EBI"/>
    <property type="match status" value="1"/>
</dbReference>
<keyword evidence="4" id="KW-0805">Transcription regulation</keyword>
<protein>
    <submittedName>
        <fullName evidence="9">Uncharacterized protein</fullName>
    </submittedName>
</protein>
<dbReference type="GO" id="GO:0003714">
    <property type="term" value="F:transcription corepressor activity"/>
    <property type="evidence" value="ECO:0007669"/>
    <property type="project" value="InterPro"/>
</dbReference>
<reference evidence="9 10" key="1">
    <citation type="journal article" date="2013" name="PLoS Genet.">
        <title>Distinctive expansion of potential virulence genes in the genome of the oomycete fish pathogen Saprolegnia parasitica.</title>
        <authorList>
            <person name="Jiang R.H."/>
            <person name="de Bruijn I."/>
            <person name="Haas B.J."/>
            <person name="Belmonte R."/>
            <person name="Lobach L."/>
            <person name="Christie J."/>
            <person name="van den Ackerveken G."/>
            <person name="Bottin A."/>
            <person name="Bulone V."/>
            <person name="Diaz-Moreno S.M."/>
            <person name="Dumas B."/>
            <person name="Fan L."/>
            <person name="Gaulin E."/>
            <person name="Govers F."/>
            <person name="Grenville-Briggs L.J."/>
            <person name="Horner N.R."/>
            <person name="Levin J.Z."/>
            <person name="Mammella M."/>
            <person name="Meijer H.J."/>
            <person name="Morris P."/>
            <person name="Nusbaum C."/>
            <person name="Oome S."/>
            <person name="Phillips A.J."/>
            <person name="van Rooyen D."/>
            <person name="Rzeszutek E."/>
            <person name="Saraiva M."/>
            <person name="Secombes C.J."/>
            <person name="Seidl M.F."/>
            <person name="Snel B."/>
            <person name="Stassen J.H."/>
            <person name="Sykes S."/>
            <person name="Tripathy S."/>
            <person name="van den Berg H."/>
            <person name="Vega-Arreguin J.C."/>
            <person name="Wawra S."/>
            <person name="Young S.K."/>
            <person name="Zeng Q."/>
            <person name="Dieguez-Uribeondo J."/>
            <person name="Russ C."/>
            <person name="Tyler B.M."/>
            <person name="van West P."/>
        </authorList>
    </citation>
    <scope>NUCLEOTIDE SEQUENCE [LARGE SCALE GENOMIC DNA]</scope>
    <source>
        <strain evidence="9 10">CBS 223.65</strain>
    </source>
</reference>
<dbReference type="AlphaFoldDB" id="A0A067CGX0"/>
<evidence type="ECO:0000256" key="3">
    <source>
        <dbReference type="ARBA" id="ARBA00022737"/>
    </source>
</evidence>
<evidence type="ECO:0000256" key="8">
    <source>
        <dbReference type="SAM" id="MobiDB-lite"/>
    </source>
</evidence>
<dbReference type="FunFam" id="1.20.960.30:FF:000003">
    <property type="entry name" value="Related to Nuclear receptor co-repressor/HDAC3 complex subunit TBLR1"/>
    <property type="match status" value="1"/>
</dbReference>